<proteinExistence type="predicted"/>
<comment type="caution">
    <text evidence="1">The sequence shown here is derived from an EMBL/GenBank/DDBJ whole genome shotgun (WGS) entry which is preliminary data.</text>
</comment>
<accession>A0ACB8SZL3</accession>
<reference evidence="1" key="1">
    <citation type="submission" date="2021-03" db="EMBL/GenBank/DDBJ databases">
        <authorList>
            <consortium name="DOE Joint Genome Institute"/>
            <person name="Ahrendt S."/>
            <person name="Looney B.P."/>
            <person name="Miyauchi S."/>
            <person name="Morin E."/>
            <person name="Drula E."/>
            <person name="Courty P.E."/>
            <person name="Chicoki N."/>
            <person name="Fauchery L."/>
            <person name="Kohler A."/>
            <person name="Kuo A."/>
            <person name="Labutti K."/>
            <person name="Pangilinan J."/>
            <person name="Lipzen A."/>
            <person name="Riley R."/>
            <person name="Andreopoulos W."/>
            <person name="He G."/>
            <person name="Johnson J."/>
            <person name="Barry K.W."/>
            <person name="Grigoriev I.V."/>
            <person name="Nagy L."/>
            <person name="Hibbett D."/>
            <person name="Henrissat B."/>
            <person name="Matheny P.B."/>
            <person name="Labbe J."/>
            <person name="Martin F."/>
        </authorList>
    </citation>
    <scope>NUCLEOTIDE SEQUENCE</scope>
    <source>
        <strain evidence="1">HHB10654</strain>
    </source>
</reference>
<evidence type="ECO:0000313" key="1">
    <source>
        <dbReference type="EMBL" id="KAI0061615.1"/>
    </source>
</evidence>
<reference evidence="1" key="2">
    <citation type="journal article" date="2022" name="New Phytol.">
        <title>Evolutionary transition to the ectomycorrhizal habit in the genomes of a hyperdiverse lineage of mushroom-forming fungi.</title>
        <authorList>
            <person name="Looney B."/>
            <person name="Miyauchi S."/>
            <person name="Morin E."/>
            <person name="Drula E."/>
            <person name="Courty P.E."/>
            <person name="Kohler A."/>
            <person name="Kuo A."/>
            <person name="LaButti K."/>
            <person name="Pangilinan J."/>
            <person name="Lipzen A."/>
            <person name="Riley R."/>
            <person name="Andreopoulos W."/>
            <person name="He G."/>
            <person name="Johnson J."/>
            <person name="Nolan M."/>
            <person name="Tritt A."/>
            <person name="Barry K.W."/>
            <person name="Grigoriev I.V."/>
            <person name="Nagy L.G."/>
            <person name="Hibbett D."/>
            <person name="Henrissat B."/>
            <person name="Matheny P.B."/>
            <person name="Labbe J."/>
            <person name="Martin F.M."/>
        </authorList>
    </citation>
    <scope>NUCLEOTIDE SEQUENCE</scope>
    <source>
        <strain evidence="1">HHB10654</strain>
    </source>
</reference>
<gene>
    <name evidence="1" type="ORF">BV25DRAFT_1826321</name>
</gene>
<protein>
    <submittedName>
        <fullName evidence="1">Uncharacterized protein</fullName>
    </submittedName>
</protein>
<organism evidence="1 2">
    <name type="scientific">Artomyces pyxidatus</name>
    <dbReference type="NCBI Taxonomy" id="48021"/>
    <lineage>
        <taxon>Eukaryota</taxon>
        <taxon>Fungi</taxon>
        <taxon>Dikarya</taxon>
        <taxon>Basidiomycota</taxon>
        <taxon>Agaricomycotina</taxon>
        <taxon>Agaricomycetes</taxon>
        <taxon>Russulales</taxon>
        <taxon>Auriscalpiaceae</taxon>
        <taxon>Artomyces</taxon>
    </lineage>
</organism>
<dbReference type="EMBL" id="MU277211">
    <property type="protein sequence ID" value="KAI0061615.1"/>
    <property type="molecule type" value="Genomic_DNA"/>
</dbReference>
<dbReference type="Proteomes" id="UP000814140">
    <property type="component" value="Unassembled WGS sequence"/>
</dbReference>
<name>A0ACB8SZL3_9AGAM</name>
<sequence length="53" mass="6077">MVAQAFAQTALHTPLNPELFAWNLAPVTALLPFYTQICLRFLTCSRRSMPRLR</sequence>
<evidence type="ECO:0000313" key="2">
    <source>
        <dbReference type="Proteomes" id="UP000814140"/>
    </source>
</evidence>
<keyword evidence="2" id="KW-1185">Reference proteome</keyword>